<name>A0A835TJH2_9ROSI</name>
<protein>
    <submittedName>
        <fullName evidence="1">Uncharacterized protein</fullName>
    </submittedName>
</protein>
<organism evidence="1 2">
    <name type="scientific">Salix dunnii</name>
    <dbReference type="NCBI Taxonomy" id="1413687"/>
    <lineage>
        <taxon>Eukaryota</taxon>
        <taxon>Viridiplantae</taxon>
        <taxon>Streptophyta</taxon>
        <taxon>Embryophyta</taxon>
        <taxon>Tracheophyta</taxon>
        <taxon>Spermatophyta</taxon>
        <taxon>Magnoliopsida</taxon>
        <taxon>eudicotyledons</taxon>
        <taxon>Gunneridae</taxon>
        <taxon>Pentapetalae</taxon>
        <taxon>rosids</taxon>
        <taxon>fabids</taxon>
        <taxon>Malpighiales</taxon>
        <taxon>Salicaceae</taxon>
        <taxon>Saliceae</taxon>
        <taxon>Salix</taxon>
    </lineage>
</organism>
<proteinExistence type="predicted"/>
<evidence type="ECO:0000313" key="1">
    <source>
        <dbReference type="EMBL" id="KAF9689295.1"/>
    </source>
</evidence>
<dbReference type="Proteomes" id="UP000657918">
    <property type="component" value="Unassembled WGS sequence"/>
</dbReference>
<dbReference type="EMBL" id="JADGMS010000001">
    <property type="protein sequence ID" value="KAF9689295.1"/>
    <property type="molecule type" value="Genomic_DNA"/>
</dbReference>
<dbReference type="AlphaFoldDB" id="A0A835TJH2"/>
<evidence type="ECO:0000313" key="2">
    <source>
        <dbReference type="Proteomes" id="UP000657918"/>
    </source>
</evidence>
<reference evidence="1 2" key="1">
    <citation type="submission" date="2020-10" db="EMBL/GenBank/DDBJ databases">
        <title>Plant Genome Project.</title>
        <authorList>
            <person name="Zhang R.-G."/>
        </authorList>
    </citation>
    <scope>NUCLEOTIDE SEQUENCE [LARGE SCALE GENOMIC DNA]</scope>
    <source>
        <strain evidence="1">FAFU-HL-1</strain>
        <tissue evidence="1">Leaf</tissue>
    </source>
</reference>
<dbReference type="OrthoDB" id="10257085at2759"/>
<comment type="caution">
    <text evidence="1">The sequence shown here is derived from an EMBL/GenBank/DDBJ whole genome shotgun (WGS) entry which is preliminary data.</text>
</comment>
<gene>
    <name evidence="1" type="ORF">SADUNF_Sadunf01G0077300</name>
</gene>
<keyword evidence="2" id="KW-1185">Reference proteome</keyword>
<sequence length="317" mass="35531">MLFICCNGPLTDLYRFPFYVQDCALHIHGWFAFAIKREAEEVDKHAVIWNDKDATKNISVDQEYKYRENHTSIYLHVAEKFDVDSYGPKRQMRQHHVRTPPFKFGGLVEYGISWSSHCICSKLLLHCSRWLIDWHKLSVICHSCDGQPALLPATKAATEPTKAAFIQPLMGELGLRGWMRPYGVFELDIFCQTPPYMTSSWGSSQSVESTCDFAKALICGAEKCAEPHWTPLTLAAVKSTALKTIEAAERAADASAAASVPGEFGVILYSARGVSISSGRWPSERAESPLHFTRWSKGNFPERCPSKNKIALPRASL</sequence>
<accession>A0A835TJH2</accession>